<evidence type="ECO:0000259" key="3">
    <source>
        <dbReference type="Pfam" id="PF09992"/>
    </source>
</evidence>
<keyword evidence="2" id="KW-0732">Signal</keyword>
<dbReference type="PANTHER" id="PTHR40446">
    <property type="entry name" value="N-ACETYLGLUCOSAMINE-1-PHOSPHODIESTER ALPHA-N-ACETYLGLUCOSAMINIDASE"/>
    <property type="match status" value="1"/>
</dbReference>
<accession>D3PVG5</accession>
<organism evidence="4 5">
    <name type="scientific">Stackebrandtia nassauensis (strain DSM 44728 / CIP 108903 / NRRL B-16338 / NBRC 102104 / LLR-40K-21)</name>
    <dbReference type="NCBI Taxonomy" id="446470"/>
    <lineage>
        <taxon>Bacteria</taxon>
        <taxon>Bacillati</taxon>
        <taxon>Actinomycetota</taxon>
        <taxon>Actinomycetes</taxon>
        <taxon>Glycomycetales</taxon>
        <taxon>Glycomycetaceae</taxon>
        <taxon>Stackebrandtia</taxon>
    </lineage>
</organism>
<dbReference type="AlphaFoldDB" id="D3PVG5"/>
<name>D3PVG5_STANL</name>
<dbReference type="eggNOG" id="COG4632">
    <property type="taxonomic scope" value="Bacteria"/>
</dbReference>
<dbReference type="EMBL" id="CP001778">
    <property type="protein sequence ID" value="ADD43079.1"/>
    <property type="molecule type" value="Genomic_DNA"/>
</dbReference>
<evidence type="ECO:0000256" key="1">
    <source>
        <dbReference type="SAM" id="MobiDB-lite"/>
    </source>
</evidence>
<protein>
    <recommendedName>
        <fullName evidence="3">Phosphodiester glycosidase domain-containing protein</fullName>
    </recommendedName>
</protein>
<evidence type="ECO:0000313" key="4">
    <source>
        <dbReference type="EMBL" id="ADD43079.1"/>
    </source>
</evidence>
<keyword evidence="5" id="KW-1185">Reference proteome</keyword>
<dbReference type="InterPro" id="IPR018711">
    <property type="entry name" value="NAGPA"/>
</dbReference>
<evidence type="ECO:0000313" key="5">
    <source>
        <dbReference type="Proteomes" id="UP000000844"/>
    </source>
</evidence>
<feature type="signal peptide" evidence="2">
    <location>
        <begin position="1"/>
        <end position="25"/>
    </location>
</feature>
<dbReference type="Pfam" id="PF09992">
    <property type="entry name" value="NAGPA"/>
    <property type="match status" value="1"/>
</dbReference>
<dbReference type="OrthoDB" id="9809781at2"/>
<evidence type="ECO:0000256" key="2">
    <source>
        <dbReference type="SAM" id="SignalP"/>
    </source>
</evidence>
<feature type="domain" description="Phosphodiester glycosidase" evidence="3">
    <location>
        <begin position="224"/>
        <end position="398"/>
    </location>
</feature>
<dbReference type="HOGENOM" id="CLU_057324_0_0_11"/>
<feature type="region of interest" description="Disordered" evidence="1">
    <location>
        <begin position="117"/>
        <end position="147"/>
    </location>
</feature>
<sequence>MTVKPRRIALLAAVTAAVVALPAYMAVADDNVVAKKAEQVAPGVTYEKKTISTPHGKSIGHILTVDLTREDVEVGLLTPGPVAATGVVTSLADRVKAVAGVNGDFFNIGQTGAAVGPEILDGKDRKGPVPGKQRHGPTPPPGTDNDSVFGITKDGKTVIDRLNVDGKATTAAGSFELKGLNQYAITVDGVGVFNADWGKTSRKRATCGTDDDRDAPCSEQTKEVEIVDGKVTRVSDAPGEGQIAKDATVLLARDKGVEHLNGLSEGDEVNVDYQLASEDGADLDTALGGLILIDDGTMLDLNDDAATLAPRTAVGSNADGSKLYMVAVDGRSSTSVGATVKSMADIMVNLGADHNVINLDGGGSTTLVARKAGNTATSVRNTPSDGSQRKVANGLGVFTKAA</sequence>
<gene>
    <name evidence="4" type="ordered locus">Snas_3415</name>
</gene>
<proteinExistence type="predicted"/>
<dbReference type="PANTHER" id="PTHR40446:SF2">
    <property type="entry name" value="N-ACETYLGLUCOSAMINE-1-PHOSPHODIESTER ALPHA-N-ACETYLGLUCOSAMINIDASE"/>
    <property type="match status" value="1"/>
</dbReference>
<dbReference type="Proteomes" id="UP000000844">
    <property type="component" value="Chromosome"/>
</dbReference>
<dbReference type="KEGG" id="sna:Snas_3415"/>
<reference evidence="4 5" key="1">
    <citation type="journal article" date="2009" name="Stand. Genomic Sci.">
        <title>Complete genome sequence of Stackebrandtia nassauensis type strain (LLR-40K-21).</title>
        <authorList>
            <person name="Munk C."/>
            <person name="Lapidus A."/>
            <person name="Copeland A."/>
            <person name="Jando M."/>
            <person name="Mayilraj S."/>
            <person name="Glavina Del Rio T."/>
            <person name="Nolan M."/>
            <person name="Chen F."/>
            <person name="Lucas S."/>
            <person name="Tice H."/>
            <person name="Cheng J.F."/>
            <person name="Han C."/>
            <person name="Detter J.C."/>
            <person name="Bruce D."/>
            <person name="Goodwin L."/>
            <person name="Chain P."/>
            <person name="Pitluck S."/>
            <person name="Goker M."/>
            <person name="Ovchinikova G."/>
            <person name="Pati A."/>
            <person name="Ivanova N."/>
            <person name="Mavromatis K."/>
            <person name="Chen A."/>
            <person name="Palaniappan K."/>
            <person name="Land M."/>
            <person name="Hauser L."/>
            <person name="Chang Y.J."/>
            <person name="Jeffries C.D."/>
            <person name="Bristow J."/>
            <person name="Eisen J.A."/>
            <person name="Markowitz V."/>
            <person name="Hugenholtz P."/>
            <person name="Kyrpides N.C."/>
            <person name="Klenk H.P."/>
        </authorList>
    </citation>
    <scope>NUCLEOTIDE SEQUENCE [LARGE SCALE GENOMIC DNA]</scope>
    <source>
        <strain evidence="5">DSM 44728 / CIP 108903 / NRRL B-16338 / NBRC 102104 / LLR-40K-21</strain>
    </source>
</reference>
<feature type="chain" id="PRO_5039353845" description="Phosphodiester glycosidase domain-containing protein" evidence="2">
    <location>
        <begin position="26"/>
        <end position="402"/>
    </location>
</feature>
<dbReference type="RefSeq" id="WP_013018650.1">
    <property type="nucleotide sequence ID" value="NC_013947.1"/>
</dbReference>